<evidence type="ECO:0000256" key="5">
    <source>
        <dbReference type="ARBA" id="ARBA00022679"/>
    </source>
</evidence>
<dbReference type="InterPro" id="IPR006253">
    <property type="entry name" value="Malate_synthG"/>
</dbReference>
<evidence type="ECO:0000259" key="15">
    <source>
        <dbReference type="Pfam" id="PF20658"/>
    </source>
</evidence>
<evidence type="ECO:0000256" key="10">
    <source>
        <dbReference type="HAMAP-Rule" id="MF_00641"/>
    </source>
</evidence>
<comment type="caution">
    <text evidence="10">Lacks conserved residue(s) required for the propagation of feature annotation.</text>
</comment>
<evidence type="ECO:0000256" key="9">
    <source>
        <dbReference type="ARBA" id="ARBA00047918"/>
    </source>
</evidence>
<keyword evidence="4 10" id="KW-0816">Tricarboxylic acid cycle</keyword>
<feature type="binding site" evidence="10">
    <location>
        <position position="314"/>
    </location>
    <ligand>
        <name>acetyl-CoA</name>
        <dbReference type="ChEBI" id="CHEBI:57288"/>
    </ligand>
</feature>
<comment type="similarity">
    <text evidence="10 12">Belongs to the malate synthase family. GlcB subfamily.</text>
</comment>
<evidence type="ECO:0000256" key="1">
    <source>
        <dbReference type="ARBA" id="ARBA00001946"/>
    </source>
</evidence>
<dbReference type="GO" id="GO:0004474">
    <property type="term" value="F:malate synthase activity"/>
    <property type="evidence" value="ECO:0007669"/>
    <property type="project" value="UniProtKB-EC"/>
</dbReference>
<dbReference type="Proteomes" id="UP001596166">
    <property type="component" value="Unassembled WGS sequence"/>
</dbReference>
<dbReference type="InterPro" id="IPR044856">
    <property type="entry name" value="Malate_synth_C_sf"/>
</dbReference>
<reference evidence="18" key="1">
    <citation type="journal article" date="2019" name="Int. J. Syst. Evol. Microbiol.">
        <title>The Global Catalogue of Microorganisms (GCM) 10K type strain sequencing project: providing services to taxonomists for standard genome sequencing and annotation.</title>
        <authorList>
            <consortium name="The Broad Institute Genomics Platform"/>
            <consortium name="The Broad Institute Genome Sequencing Center for Infectious Disease"/>
            <person name="Wu L."/>
            <person name="Ma J."/>
        </authorList>
    </citation>
    <scope>NUCLEOTIDE SEQUENCE [LARGE SCALE GENOMIC DNA]</scope>
    <source>
        <strain evidence="18">CCUG 58760</strain>
    </source>
</reference>
<evidence type="ECO:0000256" key="11">
    <source>
        <dbReference type="NCBIfam" id="TIGR01345"/>
    </source>
</evidence>
<feature type="domain" description="Malate synthase C-terminal" evidence="16">
    <location>
        <begin position="590"/>
        <end position="682"/>
    </location>
</feature>
<dbReference type="NCBIfam" id="TIGR01345">
    <property type="entry name" value="malate_syn_G"/>
    <property type="match status" value="1"/>
</dbReference>
<feature type="binding site" evidence="10">
    <location>
        <position position="277"/>
    </location>
    <ligand>
        <name>acetyl-CoA</name>
        <dbReference type="ChEBI" id="CHEBI:57288"/>
    </ligand>
</feature>
<dbReference type="Gene3D" id="3.20.20.360">
    <property type="entry name" value="Malate synthase, domain 3"/>
    <property type="match status" value="2"/>
</dbReference>
<keyword evidence="8 10" id="KW-0558">Oxidation</keyword>
<feature type="binding site" evidence="10">
    <location>
        <begin position="126"/>
        <end position="127"/>
    </location>
    <ligand>
        <name>acetyl-CoA</name>
        <dbReference type="ChEBI" id="CHEBI:57288"/>
    </ligand>
</feature>
<dbReference type="SUPFAM" id="SSF51645">
    <property type="entry name" value="Malate synthase G"/>
    <property type="match status" value="1"/>
</dbReference>
<feature type="domain" description="Malate synthase TIM barrel" evidence="13">
    <location>
        <begin position="338"/>
        <end position="571"/>
    </location>
</feature>
<evidence type="ECO:0000256" key="2">
    <source>
        <dbReference type="ARBA" id="ARBA00022435"/>
    </source>
</evidence>
<keyword evidence="3 10" id="KW-0963">Cytoplasm</keyword>
<keyword evidence="2 10" id="KW-0329">Glyoxylate bypass</keyword>
<dbReference type="Gene3D" id="1.20.1220.12">
    <property type="entry name" value="Malate synthase, domain III"/>
    <property type="match status" value="1"/>
</dbReference>
<dbReference type="Pfam" id="PF01274">
    <property type="entry name" value="MS_TIM-barrel"/>
    <property type="match status" value="1"/>
</dbReference>
<comment type="catalytic activity">
    <reaction evidence="9 10 12">
        <text>glyoxylate + acetyl-CoA + H2O = (S)-malate + CoA + H(+)</text>
        <dbReference type="Rhea" id="RHEA:18181"/>
        <dbReference type="ChEBI" id="CHEBI:15377"/>
        <dbReference type="ChEBI" id="CHEBI:15378"/>
        <dbReference type="ChEBI" id="CHEBI:15589"/>
        <dbReference type="ChEBI" id="CHEBI:36655"/>
        <dbReference type="ChEBI" id="CHEBI:57287"/>
        <dbReference type="ChEBI" id="CHEBI:57288"/>
        <dbReference type="EC" id="2.3.3.9"/>
    </reaction>
</comment>
<evidence type="ECO:0000256" key="3">
    <source>
        <dbReference type="ARBA" id="ARBA00022490"/>
    </source>
</evidence>
<dbReference type="Pfam" id="PF20659">
    <property type="entry name" value="MS_C"/>
    <property type="match status" value="1"/>
</dbReference>
<keyword evidence="5 10" id="KW-0808">Transferase</keyword>
<comment type="cofactor">
    <cofactor evidence="1 10">
        <name>Mg(2+)</name>
        <dbReference type="ChEBI" id="CHEBI:18420"/>
    </cofactor>
</comment>
<feature type="binding site" evidence="10">
    <location>
        <position position="431"/>
    </location>
    <ligand>
        <name>glyoxylate</name>
        <dbReference type="ChEBI" id="CHEBI:36655"/>
    </ligand>
</feature>
<feature type="binding site" evidence="10">
    <location>
        <position position="341"/>
    </location>
    <ligand>
        <name>glyoxylate</name>
        <dbReference type="ChEBI" id="CHEBI:36655"/>
    </ligand>
</feature>
<feature type="domain" description="Malate synthase G alpha-beta insertion" evidence="15">
    <location>
        <begin position="161"/>
        <end position="235"/>
    </location>
</feature>
<keyword evidence="17" id="KW-0012">Acyltransferase</keyword>
<feature type="binding site" evidence="10">
    <location>
        <position position="119"/>
    </location>
    <ligand>
        <name>acetyl-CoA</name>
        <dbReference type="ChEBI" id="CHEBI:57288"/>
    </ligand>
</feature>
<evidence type="ECO:0000313" key="18">
    <source>
        <dbReference type="Proteomes" id="UP001596166"/>
    </source>
</evidence>
<dbReference type="InterPro" id="IPR048355">
    <property type="entry name" value="MS_C"/>
</dbReference>
<keyword evidence="7 10" id="KW-0460">Magnesium</keyword>
<evidence type="ECO:0000256" key="8">
    <source>
        <dbReference type="ARBA" id="ARBA00023097"/>
    </source>
</evidence>
<comment type="subcellular location">
    <subcellularLocation>
        <location evidence="10 12">Cytoplasm</location>
    </subcellularLocation>
</comment>
<comment type="caution">
    <text evidence="17">The sequence shown here is derived from an EMBL/GenBank/DDBJ whole genome shotgun (WGS) entry which is preliminary data.</text>
</comment>
<feature type="binding site" evidence="10">
    <location>
        <position position="459"/>
    </location>
    <ligand>
        <name>Mg(2+)</name>
        <dbReference type="ChEBI" id="CHEBI:18420"/>
    </ligand>
</feature>
<feature type="active site" description="Proton donor" evidence="10">
    <location>
        <position position="630"/>
    </location>
</feature>
<sequence>MVTERIQVGGLQVATELHRFIENEALPGTGVTPEQFWSGLDAILHDLAPRNRALLAKRDALQAQIDEWYRSRRGQPLDRAAHTEFLKEIGYLLPEGPDFAVTTENVDPEISTTAGPQLVVPVMNARYALNAANARWGSLYDALYGTDAIPDDDGAERTAGYNPKRGEKVIAFARDVLDRAAPLSDGSHADAAGYTVDNGRLVVALKDGRSTGLAEPERLVGYNGAPSAPTAILLADNGLHLEIRIDRSHPIGKTDVAGVADLVLESALTTIQDCEDSVAAVDAEDKVLAYRNWLGLMTGSLTASFPKGSGTVERRLNPDRSYTSRNGETITLPGRSLMLIRNVGHLMTNSAVLLKDGSEAPEGILDGMITSLIALHDVKGARLNSRAGSVYIVKPKMHGPEEVAFADELFARVEDALGIARNTLKMGIMDEERRTTVNLKECIRAAAARVVFINTGFLDRTGDEMHTAMEAGPMIRKNDMKSSAWIKAYEDWNVDTGLLCGLKGHAQIGKGMWAMPDRMADMLAAKIVHPQAGANTAWVPSPTAATLHALHYHQVNVAARQEELARRERASLDAILTIPLADRPNWSEEEIQQELDNNAQGILGYVVRWIDQGVGCSKVPDINNVGLMEDRATLRISSQHIANWLLHGITTEAQVMETMKRMAAVVDKQNAGDPLYRPMAADFDGSVAFQAACDLVFKGREQPNGYTEPVLHRRRIEAKAKAAS</sequence>
<keyword evidence="6 10" id="KW-0479">Metal-binding</keyword>
<feature type="modified residue" description="Cysteine sulfenic acid (-SOH)" evidence="10">
    <location>
        <position position="616"/>
    </location>
</feature>
<keyword evidence="18" id="KW-1185">Reference proteome</keyword>
<comment type="subunit">
    <text evidence="10">Monomer.</text>
</comment>
<dbReference type="InterPro" id="IPR001465">
    <property type="entry name" value="Malate_synthase_TIM"/>
</dbReference>
<accession>A0ABW0G6N4</accession>
<organism evidence="17 18">
    <name type="scientific">Azospirillum himalayense</name>
    <dbReference type="NCBI Taxonomy" id="654847"/>
    <lineage>
        <taxon>Bacteria</taxon>
        <taxon>Pseudomonadati</taxon>
        <taxon>Pseudomonadota</taxon>
        <taxon>Alphaproteobacteria</taxon>
        <taxon>Rhodospirillales</taxon>
        <taxon>Azospirillaceae</taxon>
        <taxon>Azospirillum</taxon>
    </lineage>
</organism>
<evidence type="ECO:0000259" key="14">
    <source>
        <dbReference type="Pfam" id="PF20656"/>
    </source>
</evidence>
<feature type="domain" description="Malate synthase N-terminal" evidence="14">
    <location>
        <begin position="18"/>
        <end position="72"/>
    </location>
</feature>
<name>A0ABW0G6N4_9PROT</name>
<evidence type="ECO:0000256" key="7">
    <source>
        <dbReference type="ARBA" id="ARBA00022842"/>
    </source>
</evidence>
<dbReference type="Pfam" id="PF20658">
    <property type="entry name" value="MSG_insertion"/>
    <property type="match status" value="1"/>
</dbReference>
<evidence type="ECO:0000256" key="4">
    <source>
        <dbReference type="ARBA" id="ARBA00022532"/>
    </source>
</evidence>
<feature type="active site" description="Proton acceptor" evidence="10">
    <location>
        <position position="341"/>
    </location>
</feature>
<dbReference type="NCBIfam" id="NF002825">
    <property type="entry name" value="PRK02999.1"/>
    <property type="match status" value="1"/>
</dbReference>
<evidence type="ECO:0000259" key="13">
    <source>
        <dbReference type="Pfam" id="PF01274"/>
    </source>
</evidence>
<evidence type="ECO:0000256" key="12">
    <source>
        <dbReference type="RuleBase" id="RU003572"/>
    </source>
</evidence>
<dbReference type="PANTHER" id="PTHR42739">
    <property type="entry name" value="MALATE SYNTHASE G"/>
    <property type="match status" value="1"/>
</dbReference>
<evidence type="ECO:0000256" key="6">
    <source>
        <dbReference type="ARBA" id="ARBA00022723"/>
    </source>
</evidence>
<comment type="function">
    <text evidence="10">Involved in the glycolate utilization. Catalyzes the condensation and subsequent hydrolysis of acetyl-coenzyme A (acetyl-CoA) and glyoxylate to form malate and CoA.</text>
</comment>
<evidence type="ECO:0000259" key="16">
    <source>
        <dbReference type="Pfam" id="PF20659"/>
    </source>
</evidence>
<protein>
    <recommendedName>
        <fullName evidence="10 11">Malate synthase G</fullName>
        <ecNumber evidence="10 11">2.3.3.9</ecNumber>
    </recommendedName>
</protein>
<dbReference type="CDD" id="cd00728">
    <property type="entry name" value="malate_synt_G"/>
    <property type="match status" value="1"/>
</dbReference>
<gene>
    <name evidence="10" type="primary">glcB</name>
    <name evidence="17" type="ORF">ACFPMG_17075</name>
</gene>
<dbReference type="InterPro" id="IPR011076">
    <property type="entry name" value="Malate_synth_sf"/>
</dbReference>
<dbReference type="InterPro" id="IPR048356">
    <property type="entry name" value="MS_N"/>
</dbReference>
<evidence type="ECO:0000313" key="17">
    <source>
        <dbReference type="EMBL" id="MFC5356727.1"/>
    </source>
</evidence>
<dbReference type="InterPro" id="IPR048357">
    <property type="entry name" value="MSG_insertion"/>
</dbReference>
<dbReference type="EC" id="2.3.3.9" evidence="10 11"/>
<dbReference type="Pfam" id="PF20656">
    <property type="entry name" value="MS_N"/>
    <property type="match status" value="1"/>
</dbReference>
<feature type="binding site" evidence="10">
    <location>
        <position position="431"/>
    </location>
    <ligand>
        <name>Mg(2+)</name>
        <dbReference type="ChEBI" id="CHEBI:18420"/>
    </ligand>
</feature>
<feature type="binding site" evidence="10">
    <location>
        <begin position="456"/>
        <end position="459"/>
    </location>
    <ligand>
        <name>glyoxylate</name>
        <dbReference type="ChEBI" id="CHEBI:36655"/>
    </ligand>
</feature>
<proteinExistence type="inferred from homology"/>
<comment type="pathway">
    <text evidence="10 12">Carbohydrate metabolism; glyoxylate cycle; (S)-malate from isocitrate: step 2/2.</text>
</comment>
<dbReference type="HAMAP" id="MF_00641">
    <property type="entry name" value="Malate_synth_G"/>
    <property type="match status" value="1"/>
</dbReference>
<dbReference type="EMBL" id="JBHSLC010000035">
    <property type="protein sequence ID" value="MFC5356727.1"/>
    <property type="molecule type" value="Genomic_DNA"/>
</dbReference>
<dbReference type="InterPro" id="IPR046363">
    <property type="entry name" value="MS_N_TIM-barrel_dom"/>
</dbReference>
<dbReference type="PANTHER" id="PTHR42739:SF1">
    <property type="entry name" value="MALATE SYNTHASE G"/>
    <property type="match status" value="1"/>
</dbReference>
<feature type="binding site" evidence="10">
    <location>
        <position position="540"/>
    </location>
    <ligand>
        <name>acetyl-CoA</name>
        <dbReference type="ChEBI" id="CHEBI:57288"/>
    </ligand>
</feature>